<protein>
    <submittedName>
        <fullName evidence="1">Uncharacterized protein</fullName>
    </submittedName>
</protein>
<reference evidence="1 2" key="1">
    <citation type="journal article" date="2016" name="Proc. Natl. Acad. Sci. U.S.A.">
        <title>Comparative genomics of biotechnologically important yeasts.</title>
        <authorList>
            <person name="Riley R."/>
            <person name="Haridas S."/>
            <person name="Wolfe K.H."/>
            <person name="Lopes M.R."/>
            <person name="Hittinger C.T."/>
            <person name="Goeker M."/>
            <person name="Salamov A.A."/>
            <person name="Wisecaver J.H."/>
            <person name="Long T.M."/>
            <person name="Calvey C.H."/>
            <person name="Aerts A.L."/>
            <person name="Barry K.W."/>
            <person name="Choi C."/>
            <person name="Clum A."/>
            <person name="Coughlan A.Y."/>
            <person name="Deshpande S."/>
            <person name="Douglass A.P."/>
            <person name="Hanson S.J."/>
            <person name="Klenk H.-P."/>
            <person name="LaButti K.M."/>
            <person name="Lapidus A."/>
            <person name="Lindquist E.A."/>
            <person name="Lipzen A.M."/>
            <person name="Meier-Kolthoff J.P."/>
            <person name="Ohm R.A."/>
            <person name="Otillar R.P."/>
            <person name="Pangilinan J.L."/>
            <person name="Peng Y."/>
            <person name="Rokas A."/>
            <person name="Rosa C.A."/>
            <person name="Scheuner C."/>
            <person name="Sibirny A.A."/>
            <person name="Slot J.C."/>
            <person name="Stielow J.B."/>
            <person name="Sun H."/>
            <person name="Kurtzman C.P."/>
            <person name="Blackwell M."/>
            <person name="Grigoriev I.V."/>
            <person name="Jeffries T.W."/>
        </authorList>
    </citation>
    <scope>NUCLEOTIDE SEQUENCE [LARGE SCALE GENOMIC DNA]</scope>
    <source>
        <strain evidence="1 2">NRRL Y-11557</strain>
    </source>
</reference>
<dbReference type="OrthoDB" id="186626at2759"/>
<name>A0A1E3Q1I1_LIPST</name>
<accession>A0A1E3Q1I1</accession>
<sequence length="55" mass="6131">MNAAITSSFVELAGLKDVVDVHVGPAAESVRRLFEEGDLTKQSVEFILLDHWKNF</sequence>
<dbReference type="Gene3D" id="3.40.50.150">
    <property type="entry name" value="Vaccinia Virus protein VP39"/>
    <property type="match status" value="1"/>
</dbReference>
<dbReference type="Proteomes" id="UP000094385">
    <property type="component" value="Unassembled WGS sequence"/>
</dbReference>
<evidence type="ECO:0000313" key="1">
    <source>
        <dbReference type="EMBL" id="ODQ71408.1"/>
    </source>
</evidence>
<dbReference type="AlphaFoldDB" id="A0A1E3Q1I1"/>
<organism evidence="1 2">
    <name type="scientific">Lipomyces starkeyi NRRL Y-11557</name>
    <dbReference type="NCBI Taxonomy" id="675824"/>
    <lineage>
        <taxon>Eukaryota</taxon>
        <taxon>Fungi</taxon>
        <taxon>Dikarya</taxon>
        <taxon>Ascomycota</taxon>
        <taxon>Saccharomycotina</taxon>
        <taxon>Lipomycetes</taxon>
        <taxon>Lipomycetales</taxon>
        <taxon>Lipomycetaceae</taxon>
        <taxon>Lipomyces</taxon>
    </lineage>
</organism>
<dbReference type="EMBL" id="KV454297">
    <property type="protein sequence ID" value="ODQ71408.1"/>
    <property type="molecule type" value="Genomic_DNA"/>
</dbReference>
<dbReference type="InterPro" id="IPR029063">
    <property type="entry name" value="SAM-dependent_MTases_sf"/>
</dbReference>
<dbReference type="STRING" id="675824.A0A1E3Q1I1"/>
<keyword evidence="2" id="KW-1185">Reference proteome</keyword>
<gene>
    <name evidence="1" type="ORF">LIPSTDRAFT_73059</name>
</gene>
<proteinExistence type="predicted"/>
<evidence type="ECO:0000313" key="2">
    <source>
        <dbReference type="Proteomes" id="UP000094385"/>
    </source>
</evidence>